<dbReference type="AlphaFoldDB" id="A0A016SAT7"/>
<gene>
    <name evidence="1" type="primary">Acey_s0258.g458</name>
    <name evidence="1" type="ORF">Y032_0258g458</name>
</gene>
<comment type="caution">
    <text evidence="1">The sequence shown here is derived from an EMBL/GenBank/DDBJ whole genome shotgun (WGS) entry which is preliminary data.</text>
</comment>
<evidence type="ECO:0000313" key="2">
    <source>
        <dbReference type="Proteomes" id="UP000024635"/>
    </source>
</evidence>
<accession>A0A016SAT7</accession>
<evidence type="ECO:0000313" key="1">
    <source>
        <dbReference type="EMBL" id="EYB87745.1"/>
    </source>
</evidence>
<reference evidence="2" key="1">
    <citation type="journal article" date="2015" name="Nat. Genet.">
        <title>The genome and transcriptome of the zoonotic hookworm Ancylostoma ceylanicum identify infection-specific gene families.</title>
        <authorList>
            <person name="Schwarz E.M."/>
            <person name="Hu Y."/>
            <person name="Antoshechkin I."/>
            <person name="Miller M.M."/>
            <person name="Sternberg P.W."/>
            <person name="Aroian R.V."/>
        </authorList>
    </citation>
    <scope>NUCLEOTIDE SEQUENCE</scope>
    <source>
        <strain evidence="2">HY135</strain>
    </source>
</reference>
<name>A0A016SAT7_9BILA</name>
<sequence length="66" mass="7473">MEKNAFGCAPQLLNPYPIYLTVGMKNITGIYPFPFVFIHFAVQYNSSICVLISWRKCGVSARLNTK</sequence>
<protein>
    <submittedName>
        <fullName evidence="1">Uncharacterized protein</fullName>
    </submittedName>
</protein>
<proteinExistence type="predicted"/>
<organism evidence="1 2">
    <name type="scientific">Ancylostoma ceylanicum</name>
    <dbReference type="NCBI Taxonomy" id="53326"/>
    <lineage>
        <taxon>Eukaryota</taxon>
        <taxon>Metazoa</taxon>
        <taxon>Ecdysozoa</taxon>
        <taxon>Nematoda</taxon>
        <taxon>Chromadorea</taxon>
        <taxon>Rhabditida</taxon>
        <taxon>Rhabditina</taxon>
        <taxon>Rhabditomorpha</taxon>
        <taxon>Strongyloidea</taxon>
        <taxon>Ancylostomatidae</taxon>
        <taxon>Ancylostomatinae</taxon>
        <taxon>Ancylostoma</taxon>
    </lineage>
</organism>
<dbReference type="Proteomes" id="UP000024635">
    <property type="component" value="Unassembled WGS sequence"/>
</dbReference>
<dbReference type="EMBL" id="JARK01001594">
    <property type="protein sequence ID" value="EYB87745.1"/>
    <property type="molecule type" value="Genomic_DNA"/>
</dbReference>
<keyword evidence="2" id="KW-1185">Reference proteome</keyword>